<gene>
    <name evidence="3" type="ORF">HHK36_015152</name>
</gene>
<organism evidence="3 4">
    <name type="scientific">Tetracentron sinense</name>
    <name type="common">Spur-leaf</name>
    <dbReference type="NCBI Taxonomy" id="13715"/>
    <lineage>
        <taxon>Eukaryota</taxon>
        <taxon>Viridiplantae</taxon>
        <taxon>Streptophyta</taxon>
        <taxon>Embryophyta</taxon>
        <taxon>Tracheophyta</taxon>
        <taxon>Spermatophyta</taxon>
        <taxon>Magnoliopsida</taxon>
        <taxon>Trochodendrales</taxon>
        <taxon>Trochodendraceae</taxon>
        <taxon>Tetracentron</taxon>
    </lineage>
</organism>
<dbReference type="AlphaFoldDB" id="A0A835DFX0"/>
<dbReference type="Gene3D" id="2.120.10.30">
    <property type="entry name" value="TolB, C-terminal domain"/>
    <property type="match status" value="1"/>
</dbReference>
<keyword evidence="4" id="KW-1185">Reference proteome</keyword>
<feature type="chain" id="PRO_5032590376" description="NHL repeat-containing protein" evidence="2">
    <location>
        <begin position="25"/>
        <end position="409"/>
    </location>
</feature>
<evidence type="ECO:0000256" key="2">
    <source>
        <dbReference type="SAM" id="SignalP"/>
    </source>
</evidence>
<evidence type="ECO:0000313" key="3">
    <source>
        <dbReference type="EMBL" id="KAF8399287.1"/>
    </source>
</evidence>
<evidence type="ECO:0008006" key="5">
    <source>
        <dbReference type="Google" id="ProtNLM"/>
    </source>
</evidence>
<dbReference type="OMA" id="MFRINTV"/>
<dbReference type="PANTHER" id="PTHR13833:SF71">
    <property type="entry name" value="NHL DOMAIN-CONTAINING PROTEIN"/>
    <property type="match status" value="1"/>
</dbReference>
<feature type="transmembrane region" description="Helical" evidence="1">
    <location>
        <begin position="200"/>
        <end position="225"/>
    </location>
</feature>
<keyword evidence="2" id="KW-0732">Signal</keyword>
<keyword evidence="1" id="KW-1133">Transmembrane helix</keyword>
<feature type="signal peptide" evidence="2">
    <location>
        <begin position="1"/>
        <end position="24"/>
    </location>
</feature>
<dbReference type="PANTHER" id="PTHR13833">
    <property type="match status" value="1"/>
</dbReference>
<reference evidence="3 4" key="1">
    <citation type="submission" date="2020-04" db="EMBL/GenBank/DDBJ databases">
        <title>Plant Genome Project.</title>
        <authorList>
            <person name="Zhang R.-G."/>
        </authorList>
    </citation>
    <scope>NUCLEOTIDE SEQUENCE [LARGE SCALE GENOMIC DNA]</scope>
    <source>
        <strain evidence="3">YNK0</strain>
        <tissue evidence="3">Leaf</tissue>
    </source>
</reference>
<comment type="caution">
    <text evidence="3">The sequence shown here is derived from an EMBL/GenBank/DDBJ whole genome shotgun (WGS) entry which is preliminary data.</text>
</comment>
<evidence type="ECO:0000313" key="4">
    <source>
        <dbReference type="Proteomes" id="UP000655225"/>
    </source>
</evidence>
<protein>
    <recommendedName>
        <fullName evidence="5">NHL repeat-containing protein</fullName>
    </recommendedName>
</protein>
<dbReference type="InterPro" id="IPR011042">
    <property type="entry name" value="6-blade_b-propeller_TolB-like"/>
</dbReference>
<keyword evidence="1" id="KW-0812">Transmembrane</keyword>
<accession>A0A835DFX0</accession>
<dbReference type="EMBL" id="JABCRI010000010">
    <property type="protein sequence ID" value="KAF8399287.1"/>
    <property type="molecule type" value="Genomic_DNA"/>
</dbReference>
<dbReference type="SUPFAM" id="SSF101898">
    <property type="entry name" value="NHL repeat"/>
    <property type="match status" value="1"/>
</dbReference>
<dbReference type="Proteomes" id="UP000655225">
    <property type="component" value="Unassembled WGS sequence"/>
</dbReference>
<dbReference type="OrthoDB" id="342730at2759"/>
<proteinExistence type="predicted"/>
<evidence type="ECO:0000256" key="1">
    <source>
        <dbReference type="SAM" id="Phobius"/>
    </source>
</evidence>
<feature type="transmembrane region" description="Helical" evidence="1">
    <location>
        <begin position="272"/>
        <end position="294"/>
    </location>
</feature>
<sequence>MASHISSLLLFLLLATLASEQVFAEIVFEDGYAVSTVLDGNKLQINPFSVLPRPGTDGIFILDSSSSVFYTLSFPLSQGSGITRFSGNGTAGFADGNSDSAMFDRPRSFAVDLKGNIYVADKNNRAIRKITKSGVTTIAGGYSKKPGHEDGPARNASFSDNFELAFVPERCALLISDHGNRLIRQINLKSEDCARGSRSLMGVASVWMLGLGISCLVGFVVGFLVRPYLVAREDSRHHCFSETWKHCPINLGRRVLIVCSEARSAIASSPPYTLLSILLSMLIGLSVSHLSLMFRNHRVESQCLGKEPVSLLDSDDTSKHEMTKSQMFADQLKDLISFDGGLDASETMNSTLKQGDGDYNRSDALTYSHGGIDGMIKANIFDFAGQAKQKIQLDASLVGSLGILLLLKK</sequence>
<keyword evidence="1" id="KW-0472">Membrane</keyword>
<name>A0A835DFX0_TETSI</name>